<dbReference type="PANTHER" id="PTHR10454:SF210">
    <property type="entry name" value="CASPASE-2"/>
    <property type="match status" value="1"/>
</dbReference>
<dbReference type="AlphaFoldDB" id="A0A8K0K9F7"/>
<dbReference type="PROSITE" id="PS50208">
    <property type="entry name" value="CASPASE_P20"/>
    <property type="match status" value="1"/>
</dbReference>
<gene>
    <name evidence="3" type="ORF">J437_LFUL003922</name>
</gene>
<dbReference type="GO" id="GO:0004197">
    <property type="term" value="F:cysteine-type endopeptidase activity"/>
    <property type="evidence" value="ECO:0007669"/>
    <property type="project" value="InterPro"/>
</dbReference>
<evidence type="ECO:0000313" key="3">
    <source>
        <dbReference type="EMBL" id="KAG8230964.1"/>
    </source>
</evidence>
<comment type="similarity">
    <text evidence="1">Belongs to the peptidase C14A family.</text>
</comment>
<dbReference type="PANTHER" id="PTHR10454">
    <property type="entry name" value="CASPASE"/>
    <property type="match status" value="1"/>
</dbReference>
<sequence length="289" mass="33444">MQCFLRTMDVVEPMDCSDVENNQLGDNSCPKHRGLAIIAIFRTFKSKALPEITHVDEDRKLLEEGFRKLQYGVAVWDEKMDKEEFIRRLEQVSVDPFHENCETFALAIITHGDKNGKLYAYDMDFTRQDVCKVFCSENCSGLKNKFKLFIFHACRGKNYGKGVQASGKIWKDELPISKLRDHIEKDNLILCSTFEDKVAFAPEKDKGSFFIRTMNKVMKEEADKEDGKRNHILILLTAVIKMTASKNFASCKQQPVLMMALHKLYHFKNKEIIPEECLQRFQLKALLTN</sequence>
<reference evidence="3" key="2">
    <citation type="submission" date="2017-10" db="EMBL/GenBank/DDBJ databases">
        <title>Ladona fulva Genome sequencing and assembly.</title>
        <authorList>
            <person name="Murali S."/>
            <person name="Richards S."/>
            <person name="Bandaranaike D."/>
            <person name="Bellair M."/>
            <person name="Blankenburg K."/>
            <person name="Chao H."/>
            <person name="Dinh H."/>
            <person name="Doddapaneni H."/>
            <person name="Dugan-Rocha S."/>
            <person name="Elkadiri S."/>
            <person name="Gnanaolivu R."/>
            <person name="Hernandez B."/>
            <person name="Skinner E."/>
            <person name="Javaid M."/>
            <person name="Lee S."/>
            <person name="Li M."/>
            <person name="Ming W."/>
            <person name="Munidasa M."/>
            <person name="Muniz J."/>
            <person name="Nguyen L."/>
            <person name="Hughes D."/>
            <person name="Osuji N."/>
            <person name="Pu L.-L."/>
            <person name="Puazo M."/>
            <person name="Qu C."/>
            <person name="Quiroz J."/>
            <person name="Raj R."/>
            <person name="Weissenberger G."/>
            <person name="Xin Y."/>
            <person name="Zou X."/>
            <person name="Han Y."/>
            <person name="Worley K."/>
            <person name="Muzny D."/>
            <person name="Gibbs R."/>
        </authorList>
    </citation>
    <scope>NUCLEOTIDE SEQUENCE</scope>
    <source>
        <strain evidence="3">Sampled in the wild</strain>
    </source>
</reference>
<dbReference type="EMBL" id="KZ308520">
    <property type="protein sequence ID" value="KAG8230964.1"/>
    <property type="molecule type" value="Genomic_DNA"/>
</dbReference>
<keyword evidence="4" id="KW-1185">Reference proteome</keyword>
<evidence type="ECO:0000256" key="1">
    <source>
        <dbReference type="ARBA" id="ARBA00010134"/>
    </source>
</evidence>
<dbReference type="OrthoDB" id="6114029at2759"/>
<comment type="caution">
    <text evidence="3">The sequence shown here is derived from an EMBL/GenBank/DDBJ whole genome shotgun (WGS) entry which is preliminary data.</text>
</comment>
<dbReference type="GO" id="GO:0006508">
    <property type="term" value="P:proteolysis"/>
    <property type="evidence" value="ECO:0007669"/>
    <property type="project" value="InterPro"/>
</dbReference>
<dbReference type="InterPro" id="IPR029030">
    <property type="entry name" value="Caspase-like_dom_sf"/>
</dbReference>
<dbReference type="InterPro" id="IPR011600">
    <property type="entry name" value="Pept_C14_caspase"/>
</dbReference>
<name>A0A8K0K9F7_LADFU</name>
<proteinExistence type="inferred from homology"/>
<organism evidence="3 4">
    <name type="scientific">Ladona fulva</name>
    <name type="common">Scarce chaser dragonfly</name>
    <name type="synonym">Libellula fulva</name>
    <dbReference type="NCBI Taxonomy" id="123851"/>
    <lineage>
        <taxon>Eukaryota</taxon>
        <taxon>Metazoa</taxon>
        <taxon>Ecdysozoa</taxon>
        <taxon>Arthropoda</taxon>
        <taxon>Hexapoda</taxon>
        <taxon>Insecta</taxon>
        <taxon>Pterygota</taxon>
        <taxon>Palaeoptera</taxon>
        <taxon>Odonata</taxon>
        <taxon>Epiprocta</taxon>
        <taxon>Anisoptera</taxon>
        <taxon>Libelluloidea</taxon>
        <taxon>Libellulidae</taxon>
        <taxon>Ladona</taxon>
    </lineage>
</organism>
<reference evidence="3" key="1">
    <citation type="submission" date="2013-04" db="EMBL/GenBank/DDBJ databases">
        <authorList>
            <person name="Qu J."/>
            <person name="Murali S.C."/>
            <person name="Bandaranaike D."/>
            <person name="Bellair M."/>
            <person name="Blankenburg K."/>
            <person name="Chao H."/>
            <person name="Dinh H."/>
            <person name="Doddapaneni H."/>
            <person name="Downs B."/>
            <person name="Dugan-Rocha S."/>
            <person name="Elkadiri S."/>
            <person name="Gnanaolivu R.D."/>
            <person name="Hernandez B."/>
            <person name="Javaid M."/>
            <person name="Jayaseelan J.C."/>
            <person name="Lee S."/>
            <person name="Li M."/>
            <person name="Ming W."/>
            <person name="Munidasa M."/>
            <person name="Muniz J."/>
            <person name="Nguyen L."/>
            <person name="Ongeri F."/>
            <person name="Osuji N."/>
            <person name="Pu L.-L."/>
            <person name="Puazo M."/>
            <person name="Qu C."/>
            <person name="Quiroz J."/>
            <person name="Raj R."/>
            <person name="Weissenberger G."/>
            <person name="Xin Y."/>
            <person name="Zou X."/>
            <person name="Han Y."/>
            <person name="Richards S."/>
            <person name="Worley K."/>
            <person name="Muzny D."/>
            <person name="Gibbs R."/>
        </authorList>
    </citation>
    <scope>NUCLEOTIDE SEQUENCE</scope>
    <source>
        <strain evidence="3">Sampled in the wild</strain>
    </source>
</reference>
<evidence type="ECO:0000313" key="4">
    <source>
        <dbReference type="Proteomes" id="UP000792457"/>
    </source>
</evidence>
<dbReference type="InterPro" id="IPR015917">
    <property type="entry name" value="Pept_C14A"/>
</dbReference>
<protein>
    <recommendedName>
        <fullName evidence="2">Caspase family p20 domain-containing protein</fullName>
    </recommendedName>
</protein>
<accession>A0A8K0K9F7</accession>
<dbReference type="InterPro" id="IPR001309">
    <property type="entry name" value="Pept_C14_p20"/>
</dbReference>
<dbReference type="Proteomes" id="UP000792457">
    <property type="component" value="Unassembled WGS sequence"/>
</dbReference>
<feature type="domain" description="Caspase family p20" evidence="2">
    <location>
        <begin position="32"/>
        <end position="158"/>
    </location>
</feature>
<evidence type="ECO:0000259" key="2">
    <source>
        <dbReference type="PROSITE" id="PS50208"/>
    </source>
</evidence>
<dbReference type="SMART" id="SM00115">
    <property type="entry name" value="CASc"/>
    <property type="match status" value="1"/>
</dbReference>
<dbReference type="Pfam" id="PF00656">
    <property type="entry name" value="Peptidase_C14"/>
    <property type="match status" value="1"/>
</dbReference>
<dbReference type="SUPFAM" id="SSF52129">
    <property type="entry name" value="Caspase-like"/>
    <property type="match status" value="1"/>
</dbReference>
<dbReference type="PRINTS" id="PR00376">
    <property type="entry name" value="IL1BCENZYME"/>
</dbReference>
<dbReference type="Gene3D" id="3.40.50.1460">
    <property type="match status" value="1"/>
</dbReference>
<dbReference type="InterPro" id="IPR002398">
    <property type="entry name" value="Pept_C14"/>
</dbReference>